<name>A0A3B6MXE8_WHEAT</name>
<dbReference type="Gramene" id="TraesRN5D0100806300.1">
    <property type="protein sequence ID" value="TraesRN5D0100806300.1"/>
    <property type="gene ID" value="TraesRN5D0100806300"/>
</dbReference>
<dbReference type="PANTHER" id="PTHR31717">
    <property type="entry name" value="ZINC FINGER PROTEIN CONSTANS-LIKE 10"/>
    <property type="match status" value="1"/>
</dbReference>
<evidence type="ECO:0000256" key="1">
    <source>
        <dbReference type="ARBA" id="ARBA00022723"/>
    </source>
</evidence>
<dbReference type="GO" id="GO:0008270">
    <property type="term" value="F:zinc ion binding"/>
    <property type="evidence" value="ECO:0007669"/>
    <property type="project" value="UniProtKB-KW"/>
</dbReference>
<dbReference type="OrthoDB" id="153872at2759"/>
<dbReference type="Gramene" id="TraesLAC5D03G03120510.1">
    <property type="protein sequence ID" value="TraesLAC5D03G03120510.1.CDS1"/>
    <property type="gene ID" value="TraesLAC5D03G03120510"/>
</dbReference>
<evidence type="ECO:0000256" key="2">
    <source>
        <dbReference type="ARBA" id="ARBA00022771"/>
    </source>
</evidence>
<dbReference type="Proteomes" id="UP000019116">
    <property type="component" value="Chromosome 5D"/>
</dbReference>
<dbReference type="Gramene" id="TraesLDM5D03G03169660.1">
    <property type="protein sequence ID" value="TraesLDM5D03G03169660.1.CDS1"/>
    <property type="gene ID" value="TraesLDM5D03G03169660"/>
</dbReference>
<dbReference type="RefSeq" id="XP_044401764.1">
    <property type="nucleotide sequence ID" value="XM_044545829.1"/>
</dbReference>
<dbReference type="AlphaFoldDB" id="A0A3B6MXE8"/>
<dbReference type="Gramene" id="TraesCS5D02G343300.1">
    <property type="protein sequence ID" value="TraesCS5D02G343300.1.cds1"/>
    <property type="gene ID" value="TraesCS5D02G343300"/>
</dbReference>
<dbReference type="SMART" id="SM00336">
    <property type="entry name" value="BBOX"/>
    <property type="match status" value="1"/>
</dbReference>
<dbReference type="Gramene" id="TraesJUL5D03G03189950.1">
    <property type="protein sequence ID" value="TraesJUL5D03G03189950.1.CDS1"/>
    <property type="gene ID" value="TraesJUL5D03G03189950"/>
</dbReference>
<accession>A0A3B6MXE8</accession>
<keyword evidence="6" id="KW-1185">Reference proteome</keyword>
<evidence type="ECO:0000313" key="6">
    <source>
        <dbReference type="Proteomes" id="UP000019116"/>
    </source>
</evidence>
<sequence length="239" mass="25268">MWCELASMCAGDGTRERCACALCGAAADVHCEADAALLCAPCDAQVHGVNFLASRHRRTRVWRPMGVDVLSRTATTSRSCVSTADSATTAALRGRGTTPPARRRGARGEAVLEGWARRMGLEAGAAHRRAAAASRAIRVQVAAAAPRVPLRVAMAAALWSEVAAHGVHEPGEALRRLEACAHVPMRLLVEVAAVSTMGDARAKKRTAAVDADEDSWGECSIVSLDKTPSSPRHELLLFV</sequence>
<dbReference type="Gramene" id="TraesWEE_scaffold_117706_01G000200.1">
    <property type="protein sequence ID" value="TraesWEE_scaffold_117706_01G000200.1"/>
    <property type="gene ID" value="TraesWEE_scaffold_117706_01G000200"/>
</dbReference>
<dbReference type="Gramene" id="TraesNOR5D03G03194500.1">
    <property type="protein sequence ID" value="TraesNOR5D03G03194500.1.CDS1"/>
    <property type="gene ID" value="TraesNOR5D03G03194500"/>
</dbReference>
<dbReference type="Gramene" id="TraesSTA5D03G03155870.1">
    <property type="protein sequence ID" value="TraesSTA5D03G03155870.1.CDS1"/>
    <property type="gene ID" value="TraesSTA5D03G03155870"/>
</dbReference>
<dbReference type="PANTHER" id="PTHR31717:SF142">
    <property type="entry name" value="B-BOX DOMAIN PROTEIN 30-RELATED"/>
    <property type="match status" value="1"/>
</dbReference>
<dbReference type="Gramene" id="TraesPARA_EIv1.0_1842720.1">
    <property type="protein sequence ID" value="TraesPARA_EIv1.0_1842720.1.CDS1"/>
    <property type="gene ID" value="TraesPARA_EIv1.0_1842720"/>
</dbReference>
<reference evidence="5" key="2">
    <citation type="submission" date="2018-10" db="UniProtKB">
        <authorList>
            <consortium name="EnsemblPlants"/>
        </authorList>
    </citation>
    <scope>IDENTIFICATION</scope>
</reference>
<evidence type="ECO:0000259" key="4">
    <source>
        <dbReference type="SMART" id="SM00336"/>
    </source>
</evidence>
<reference evidence="5" key="1">
    <citation type="submission" date="2018-08" db="EMBL/GenBank/DDBJ databases">
        <authorList>
            <person name="Rossello M."/>
        </authorList>
    </citation>
    <scope>NUCLEOTIDE SEQUENCE [LARGE SCALE GENOMIC DNA]</scope>
    <source>
        <strain evidence="5">cv. Chinese Spring</strain>
    </source>
</reference>
<dbReference type="EnsemblPlants" id="TraesCS5D02G343300.1">
    <property type="protein sequence ID" value="TraesCS5D02G343300.1.cds1"/>
    <property type="gene ID" value="TraesCS5D02G343300"/>
</dbReference>
<keyword evidence="1" id="KW-0479">Metal-binding</keyword>
<organism evidence="5">
    <name type="scientific">Triticum aestivum</name>
    <name type="common">Wheat</name>
    <dbReference type="NCBI Taxonomy" id="4565"/>
    <lineage>
        <taxon>Eukaryota</taxon>
        <taxon>Viridiplantae</taxon>
        <taxon>Streptophyta</taxon>
        <taxon>Embryophyta</taxon>
        <taxon>Tracheophyta</taxon>
        <taxon>Spermatophyta</taxon>
        <taxon>Magnoliopsida</taxon>
        <taxon>Liliopsida</taxon>
        <taxon>Poales</taxon>
        <taxon>Poaceae</taxon>
        <taxon>BOP clade</taxon>
        <taxon>Pooideae</taxon>
        <taxon>Triticodae</taxon>
        <taxon>Triticeae</taxon>
        <taxon>Triticinae</taxon>
        <taxon>Triticum</taxon>
    </lineage>
</organism>
<dbReference type="GeneID" id="123125315"/>
<dbReference type="Gramene" id="TraesCAD_scaffold_046471_01G000500.1">
    <property type="protein sequence ID" value="TraesCAD_scaffold_046471_01G000500.1"/>
    <property type="gene ID" value="TraesCAD_scaffold_046471_01G000500"/>
</dbReference>
<protein>
    <recommendedName>
        <fullName evidence="4">B box-type domain-containing protein</fullName>
    </recommendedName>
</protein>
<keyword evidence="3" id="KW-0862">Zinc</keyword>
<dbReference type="Gramene" id="TraesJAG5D03G03162230.1">
    <property type="protein sequence ID" value="TraesJAG5D03G03162230.1.CDS1"/>
    <property type="gene ID" value="TraesJAG5D03G03162230"/>
</dbReference>
<gene>
    <name evidence="5" type="primary">LOC123125315</name>
</gene>
<evidence type="ECO:0000256" key="3">
    <source>
        <dbReference type="ARBA" id="ARBA00022833"/>
    </source>
</evidence>
<dbReference type="InterPro" id="IPR000315">
    <property type="entry name" value="Znf_B-box"/>
</dbReference>
<evidence type="ECO:0000313" key="5">
    <source>
        <dbReference type="EnsemblPlants" id="TraesCS5D02G343300.1.cds1"/>
    </source>
</evidence>
<keyword evidence="2" id="KW-0863">Zinc-finger</keyword>
<dbReference type="CDD" id="cd19821">
    <property type="entry name" value="Bbox1_BBX-like"/>
    <property type="match status" value="1"/>
</dbReference>
<proteinExistence type="predicted"/>
<dbReference type="Gramene" id="TraesCLE_scaffold_043658_01G000500.1">
    <property type="protein sequence ID" value="TraesCLE_scaffold_043658_01G000500.1"/>
    <property type="gene ID" value="TraesCLE_scaffold_043658_01G000500"/>
</dbReference>
<dbReference type="OMA" id="CELASMC"/>
<dbReference type="Gramene" id="TraesSYM5D03G03105300.1">
    <property type="protein sequence ID" value="TraesSYM5D03G03105300.1.CDS1"/>
    <property type="gene ID" value="TraesSYM5D03G03105300"/>
</dbReference>
<dbReference type="Gramene" id="TraesARI5D03G03118680.1">
    <property type="protein sequence ID" value="TraesARI5D03G03118680.1.CDS1"/>
    <property type="gene ID" value="TraesARI5D03G03118680"/>
</dbReference>
<dbReference type="Gramene" id="TraesMAC5D03G03163690.1">
    <property type="protein sequence ID" value="TraesMAC5D03G03163690.1.CDS1"/>
    <property type="gene ID" value="TraesMAC5D03G03163690"/>
</dbReference>
<dbReference type="Gramene" id="TraesCS5D03G0769500.1">
    <property type="protein sequence ID" value="TraesCS5D03G0769500.1.CDS1"/>
    <property type="gene ID" value="TraesCS5D03G0769500"/>
</dbReference>
<dbReference type="InterPro" id="IPR049808">
    <property type="entry name" value="CONSTANS-like_Bbox1"/>
</dbReference>
<dbReference type="Gramene" id="TraesROB_scaffold_046089_01G000500.1">
    <property type="protein sequence ID" value="TraesROB_scaffold_046089_01G000500.1"/>
    <property type="gene ID" value="TraesROB_scaffold_046089_01G000500"/>
</dbReference>
<feature type="domain" description="B box-type" evidence="4">
    <location>
        <begin position="15"/>
        <end position="61"/>
    </location>
</feature>